<dbReference type="OrthoDB" id="10251809at2759"/>
<dbReference type="InterPro" id="IPR042219">
    <property type="entry name" value="AAA_lid_11_sf"/>
</dbReference>
<keyword evidence="5" id="KW-1185">Reference proteome</keyword>
<organism evidence="4 5">
    <name type="scientific">Reticulomyxa filosa</name>
    <dbReference type="NCBI Taxonomy" id="46433"/>
    <lineage>
        <taxon>Eukaryota</taxon>
        <taxon>Sar</taxon>
        <taxon>Rhizaria</taxon>
        <taxon>Retaria</taxon>
        <taxon>Foraminifera</taxon>
        <taxon>Monothalamids</taxon>
        <taxon>Reticulomyxidae</taxon>
        <taxon>Reticulomyxa</taxon>
    </lineage>
</organism>
<dbReference type="Pfam" id="PF18199">
    <property type="entry name" value="Dynein_C"/>
    <property type="match status" value="1"/>
</dbReference>
<dbReference type="GO" id="GO:0007018">
    <property type="term" value="P:microtubule-based movement"/>
    <property type="evidence" value="ECO:0007669"/>
    <property type="project" value="InterPro"/>
</dbReference>
<accession>X6LUS5</accession>
<dbReference type="GO" id="GO:0051959">
    <property type="term" value="F:dynein light intermediate chain binding"/>
    <property type="evidence" value="ECO:0007669"/>
    <property type="project" value="InterPro"/>
</dbReference>
<feature type="domain" description="Dynein heavy chain AAA lid" evidence="2">
    <location>
        <begin position="146"/>
        <end position="285"/>
    </location>
</feature>
<evidence type="ECO:0000259" key="1">
    <source>
        <dbReference type="Pfam" id="PF03028"/>
    </source>
</evidence>
<proteinExistence type="predicted"/>
<dbReference type="Gene3D" id="3.10.490.20">
    <property type="match status" value="1"/>
</dbReference>
<gene>
    <name evidence="4" type="ORF">RFI_32527</name>
</gene>
<comment type="caution">
    <text evidence="4">The sequence shown here is derived from an EMBL/GenBank/DDBJ whole genome shotgun (WGS) entry which is preliminary data.</text>
</comment>
<evidence type="ECO:0000259" key="3">
    <source>
        <dbReference type="Pfam" id="PF18199"/>
    </source>
</evidence>
<dbReference type="GO" id="GO:0008569">
    <property type="term" value="F:minus-end-directed microtubule motor activity"/>
    <property type="evidence" value="ECO:0007669"/>
    <property type="project" value="InterPro"/>
</dbReference>
<dbReference type="AlphaFoldDB" id="X6LUS5"/>
<dbReference type="InterPro" id="IPR041228">
    <property type="entry name" value="Dynein_C"/>
</dbReference>
<dbReference type="Gene3D" id="1.10.8.720">
    <property type="entry name" value="Region D6 of dynein motor"/>
    <property type="match status" value="1"/>
</dbReference>
<feature type="domain" description="Dynein heavy chain C-terminal" evidence="3">
    <location>
        <begin position="293"/>
        <end position="563"/>
    </location>
</feature>
<evidence type="ECO:0000313" key="5">
    <source>
        <dbReference type="Proteomes" id="UP000023152"/>
    </source>
</evidence>
<dbReference type="InterPro" id="IPR026983">
    <property type="entry name" value="DHC"/>
</dbReference>
<reference evidence="4 5" key="1">
    <citation type="journal article" date="2013" name="Curr. Biol.">
        <title>The Genome of the Foraminiferan Reticulomyxa filosa.</title>
        <authorList>
            <person name="Glockner G."/>
            <person name="Hulsmann N."/>
            <person name="Schleicher M."/>
            <person name="Noegel A.A."/>
            <person name="Eichinger L."/>
            <person name="Gallinger C."/>
            <person name="Pawlowski J."/>
            <person name="Sierra R."/>
            <person name="Euteneuer U."/>
            <person name="Pillet L."/>
            <person name="Moustafa A."/>
            <person name="Platzer M."/>
            <person name="Groth M."/>
            <person name="Szafranski K."/>
            <person name="Schliwa M."/>
        </authorList>
    </citation>
    <scope>NUCLEOTIDE SEQUENCE [LARGE SCALE GENOMIC DNA]</scope>
</reference>
<dbReference type="InterPro" id="IPR027417">
    <property type="entry name" value="P-loop_NTPase"/>
</dbReference>
<evidence type="ECO:0000313" key="4">
    <source>
        <dbReference type="EMBL" id="ETO04867.1"/>
    </source>
</evidence>
<dbReference type="InterPro" id="IPR004273">
    <property type="entry name" value="Dynein_heavy_D6_P-loop"/>
</dbReference>
<feature type="domain" description="Dynein heavy chain region D6 P-loop" evidence="1">
    <location>
        <begin position="2"/>
        <end position="101"/>
    </location>
</feature>
<evidence type="ECO:0000259" key="2">
    <source>
        <dbReference type="Pfam" id="PF18198"/>
    </source>
</evidence>
<dbReference type="GO" id="GO:0030286">
    <property type="term" value="C:dynein complex"/>
    <property type="evidence" value="ECO:0007669"/>
    <property type="project" value="InterPro"/>
</dbReference>
<dbReference type="Gene3D" id="1.20.1270.280">
    <property type="match status" value="1"/>
</dbReference>
<dbReference type="FunFam" id="3.10.490.20:FF:000009">
    <property type="entry name" value="Dynein heavy chain 4"/>
    <property type="match status" value="1"/>
</dbReference>
<dbReference type="InterPro" id="IPR043160">
    <property type="entry name" value="Dynein_C_barrel"/>
</dbReference>
<dbReference type="PANTHER" id="PTHR22878:SF70">
    <property type="entry name" value="DYNEIN HEAVY CHAIN 2, AXONEMAL"/>
    <property type="match status" value="1"/>
</dbReference>
<dbReference type="PANTHER" id="PTHR22878">
    <property type="entry name" value="DYNEIN HEAVY CHAIN 6, AXONEMAL-LIKE-RELATED"/>
    <property type="match status" value="1"/>
</dbReference>
<dbReference type="Proteomes" id="UP000023152">
    <property type="component" value="Unassembled WGS sequence"/>
</dbReference>
<dbReference type="OMA" id="XITPAIT"/>
<name>X6LUS5_RETFI</name>
<dbReference type="InterPro" id="IPR041658">
    <property type="entry name" value="AAA_lid_11"/>
</dbReference>
<sequence>MQPLQRLAKQLNRDIRMVPLESGQTKTGTSVLQSALTSGHWVYLANCHLSITWMSDLEQLIESYCTAKNASKPHPDFRLWLSSKPNPQFPVSILQRSLKITIEPPSGLKMNMKRLYDSSYTNMFNKNILVIYHTGLSLQHCNQVHFRKLLFGLTWFHSLLLERRKFGSLGWNAPYNFLDSDFQTSLSILSLYLNKYKETPWDAIKYLIGDINYGGRVTNAMDRRLMNVYVSQIFCENCVKSANYMLSELPTFYVPDDGPLKNYQEYIESLPSIDHAGAFGQHPNADTFVHAEDSSTLLDALASFQESTNVEQGKLMEETISTLCEELLQSIPVPLDIQEIKRKQQIDDSPLTIVLFQEIERYNHLLQVIKKHLILLRKGVQGSIVLSSEMEDSCLKLYNNKVPDMWKNFYPSLKSLGGWIVDLKLRVHQLHSWAYHTVLCIVLRGKPKVFWLSGFMFPSSFLTVLLQVVARKQKIAIDHLNWEYNVINDRDDLNGDTIQMHPKEGAYIRGLYVEGASWNFADGCLTDSLPMKMTVQMPVIHFKPVEKKKSAKGMENQSFICSVDLKSGKVDASELFLSFVAKPSAQNLQLPFEQIHLLFFLSLSHKKNLLYF</sequence>
<dbReference type="Gene3D" id="3.40.50.300">
    <property type="entry name" value="P-loop containing nucleotide triphosphate hydrolases"/>
    <property type="match status" value="1"/>
</dbReference>
<protein>
    <submittedName>
        <fullName evidence="4">Dynein heavy chain, cytosolic</fullName>
    </submittedName>
</protein>
<dbReference type="EMBL" id="ASPP01028831">
    <property type="protein sequence ID" value="ETO04867.1"/>
    <property type="molecule type" value="Genomic_DNA"/>
</dbReference>
<dbReference type="Pfam" id="PF03028">
    <property type="entry name" value="Dynein_heavy"/>
    <property type="match status" value="1"/>
</dbReference>
<dbReference type="Pfam" id="PF18198">
    <property type="entry name" value="AAA_lid_11"/>
    <property type="match status" value="1"/>
</dbReference>
<dbReference type="GO" id="GO:0045505">
    <property type="term" value="F:dynein intermediate chain binding"/>
    <property type="evidence" value="ECO:0007669"/>
    <property type="project" value="InterPro"/>
</dbReference>